<dbReference type="GO" id="GO:0006364">
    <property type="term" value="P:rRNA processing"/>
    <property type="evidence" value="ECO:0007669"/>
    <property type="project" value="TreeGrafter"/>
</dbReference>
<dbReference type="InterPro" id="IPR016024">
    <property type="entry name" value="ARM-type_fold"/>
</dbReference>
<evidence type="ECO:0000313" key="7">
    <source>
        <dbReference type="EMBL" id="EZF52649.1"/>
    </source>
</evidence>
<sequence>MTAVMALRAAVHNLCTIPVKELTSTAEYIATTISESSAILSVPANQGQSAGEPDKAGLLQKLKARITSLLQDKTVEGRWAGVVIMKATVESGRWEILRGCEPWARYILAILGKPDPLSLKKLGILCLTRIFQLTHPYPTLTREITTPMLPQFITACLNTISTPSGTKNRTLKYGNSLVDTVLCSFLTLLPNHPTIFRPFLTQLQTLVLPLVASSNTQNVIPQSTRWAAQQLFVSLHQCAPKNTGNEEWAKAIRTTILSAHRTTDHLFRSIVEHWKSVDSTLPQGTCNRPSHSIVGDFGIGPLELPPWSGIQQGTGRLVGLLELLSSFLKSRSNSTVSIPVGSILDLTCRLGSIAPPSISGEHGASINPEISRDEREALLSVIPPMHAASMGVLQSLLETFGTENLSIARSCLEQIIWMFTSSNPARSVREAAYKCFVAPLTILGPSLTKPDVLSLVPVLQTACSDIVPPKDSAIVTGNTTSGGKGTSTSTGTTDADAFLQNKSKLSPGHSNETGPLADSAVRLLLATITYVQIEYIPLSVRAKIDRTSILAGNSDLMVACVLNPIPSTESQRGHPSILPFLARSQPSNSRVEGLLRPRMPVIFTGAGRKGRAEIEDYENGTEVKTHSGDSLSKQNPDAREFLAEKFGPRPAPITTEPTALLSDAGRNKRRHQDDVDNALPADSPQPDKRPRVQNDIPTSSDALPSGKVAQALDVLSSSLSGPSDQNTLKMNVFPEPEINHPTQDKAQEPSQPPTITESHEKVPAADAESDDEIPQLNIESDTDEEGED</sequence>
<accession>A0A022W305</accession>
<protein>
    <recommendedName>
        <fullName evidence="3">Pre-rRNA-processing protein RIX1</fullName>
    </recommendedName>
</protein>
<dbReference type="InterPro" id="IPR011989">
    <property type="entry name" value="ARM-like"/>
</dbReference>
<evidence type="ECO:0000256" key="1">
    <source>
        <dbReference type="ARBA" id="ARBA00004123"/>
    </source>
</evidence>
<feature type="region of interest" description="Disordered" evidence="5">
    <location>
        <begin position="474"/>
        <end position="494"/>
    </location>
</feature>
<evidence type="ECO:0000256" key="4">
    <source>
        <dbReference type="ARBA" id="ARBA00023242"/>
    </source>
</evidence>
<name>A0A022W305_TRIRU</name>
<feature type="domain" description="Pre-rRNA-processing protein RIX1 N-terminal" evidence="6">
    <location>
        <begin position="7"/>
        <end position="217"/>
    </location>
</feature>
<comment type="similarity">
    <text evidence="2">Belongs to the RIX1/PELP1 family.</text>
</comment>
<dbReference type="PANTHER" id="PTHR34105">
    <property type="entry name" value="PROLINE-, GLUTAMIC ACID- AND LEUCINE-RICH PROTEIN 1"/>
    <property type="match status" value="1"/>
</dbReference>
<dbReference type="InterPro" id="IPR012583">
    <property type="entry name" value="RIX1_N"/>
</dbReference>
<evidence type="ECO:0000259" key="6">
    <source>
        <dbReference type="Pfam" id="PF08167"/>
    </source>
</evidence>
<dbReference type="AlphaFoldDB" id="A0A022W305"/>
<feature type="region of interest" description="Disordered" evidence="5">
    <location>
        <begin position="644"/>
        <end position="788"/>
    </location>
</feature>
<dbReference type="EMBL" id="KK207844">
    <property type="protein sequence ID" value="EZF52649.1"/>
    <property type="molecule type" value="Genomic_DNA"/>
</dbReference>
<gene>
    <name evidence="7" type="ORF">H103_04292</name>
</gene>
<dbReference type="SUPFAM" id="SSF48371">
    <property type="entry name" value="ARM repeat"/>
    <property type="match status" value="1"/>
</dbReference>
<evidence type="ECO:0000256" key="3">
    <source>
        <dbReference type="ARBA" id="ARBA00021502"/>
    </source>
</evidence>
<organism evidence="7">
    <name type="scientific">Trichophyton rubrum CBS 288.86</name>
    <dbReference type="NCBI Taxonomy" id="1215330"/>
    <lineage>
        <taxon>Eukaryota</taxon>
        <taxon>Fungi</taxon>
        <taxon>Dikarya</taxon>
        <taxon>Ascomycota</taxon>
        <taxon>Pezizomycotina</taxon>
        <taxon>Eurotiomycetes</taxon>
        <taxon>Eurotiomycetidae</taxon>
        <taxon>Onygenales</taxon>
        <taxon>Arthrodermataceae</taxon>
        <taxon>Trichophyton</taxon>
    </lineage>
</organism>
<dbReference type="Gene3D" id="1.25.10.10">
    <property type="entry name" value="Leucine-rich Repeat Variant"/>
    <property type="match status" value="1"/>
</dbReference>
<dbReference type="GO" id="GO:0005634">
    <property type="term" value="C:nucleus"/>
    <property type="evidence" value="ECO:0007669"/>
    <property type="project" value="UniProtKB-SubCell"/>
</dbReference>
<dbReference type="PANTHER" id="PTHR34105:SF1">
    <property type="entry name" value="PROLINE-, GLUTAMIC ACID- AND LEUCINE-RICH PROTEIN 1"/>
    <property type="match status" value="1"/>
</dbReference>
<proteinExistence type="inferred from homology"/>
<reference evidence="7" key="1">
    <citation type="submission" date="2014-02" db="EMBL/GenBank/DDBJ databases">
        <title>The Genome Sequence of Trichophyton rubrum (morphotype fischeri) CBS 288.86.</title>
        <authorList>
            <consortium name="The Broad Institute Genomics Platform"/>
            <person name="Cuomo C.A."/>
            <person name="White T.C."/>
            <person name="Graser Y."/>
            <person name="Martinez-Rossi N."/>
            <person name="Heitman J."/>
            <person name="Young S.K."/>
            <person name="Zeng Q."/>
            <person name="Gargeya S."/>
            <person name="Abouelleil A."/>
            <person name="Alvarado L."/>
            <person name="Chapman S.B."/>
            <person name="Gainer-Dewar J."/>
            <person name="Goldberg J."/>
            <person name="Griggs A."/>
            <person name="Gujja S."/>
            <person name="Hansen M."/>
            <person name="Howarth C."/>
            <person name="Imamovic A."/>
            <person name="Larimer J."/>
            <person name="Martinez D."/>
            <person name="Murphy C."/>
            <person name="Pearson M.D."/>
            <person name="Persinoti G."/>
            <person name="Poon T."/>
            <person name="Priest M."/>
            <person name="Roberts A.D."/>
            <person name="Saif S."/>
            <person name="Shea T.D."/>
            <person name="Sykes S.N."/>
            <person name="Wortman J."/>
            <person name="Nusbaum C."/>
            <person name="Birren B."/>
        </authorList>
    </citation>
    <scope>NUCLEOTIDE SEQUENCE [LARGE SCALE GENOMIC DNA]</scope>
    <source>
        <strain evidence="7">CBS 288.86</strain>
    </source>
</reference>
<dbReference type="HOGENOM" id="CLU_016392_1_0_1"/>
<keyword evidence="4" id="KW-0539">Nucleus</keyword>
<evidence type="ECO:0000256" key="5">
    <source>
        <dbReference type="SAM" id="MobiDB-lite"/>
    </source>
</evidence>
<dbReference type="Pfam" id="PF08167">
    <property type="entry name" value="RIX1"/>
    <property type="match status" value="1"/>
</dbReference>
<dbReference type="Proteomes" id="UP000023758">
    <property type="component" value="Unassembled WGS sequence"/>
</dbReference>
<dbReference type="OrthoDB" id="20900at2759"/>
<feature type="compositionally biased region" description="Polar residues" evidence="5">
    <location>
        <begin position="715"/>
        <end position="729"/>
    </location>
</feature>
<evidence type="ECO:0000256" key="2">
    <source>
        <dbReference type="ARBA" id="ARBA00010511"/>
    </source>
</evidence>
<comment type="subcellular location">
    <subcellularLocation>
        <location evidence="1">Nucleus</location>
    </subcellularLocation>
</comment>